<evidence type="ECO:0008006" key="3">
    <source>
        <dbReference type="Google" id="ProtNLM"/>
    </source>
</evidence>
<evidence type="ECO:0000313" key="1">
    <source>
        <dbReference type="EMBL" id="TNM63531.1"/>
    </source>
</evidence>
<gene>
    <name evidence="1" type="ORF">FHP24_12025</name>
</gene>
<dbReference type="OrthoDB" id="7779148at2"/>
<reference evidence="1 2" key="1">
    <citation type="submission" date="2019-06" db="EMBL/GenBank/DDBJ databases">
        <title>The draft genome of Rhizobium smilacinae PTYR-5.</title>
        <authorList>
            <person name="Liu L."/>
            <person name="Li L."/>
            <person name="Zhang X."/>
        </authorList>
    </citation>
    <scope>NUCLEOTIDE SEQUENCE [LARGE SCALE GENOMIC DNA]</scope>
    <source>
        <strain evidence="1 2">PTYR-5</strain>
    </source>
</reference>
<accession>A0A5C4XKT9</accession>
<organism evidence="1 2">
    <name type="scientific">Aliirhizobium smilacinae</name>
    <dbReference type="NCBI Taxonomy" id="1395944"/>
    <lineage>
        <taxon>Bacteria</taxon>
        <taxon>Pseudomonadati</taxon>
        <taxon>Pseudomonadota</taxon>
        <taxon>Alphaproteobacteria</taxon>
        <taxon>Hyphomicrobiales</taxon>
        <taxon>Rhizobiaceae</taxon>
        <taxon>Aliirhizobium</taxon>
    </lineage>
</organism>
<dbReference type="RefSeq" id="WP_139676441.1">
    <property type="nucleotide sequence ID" value="NZ_VDMN01000002.1"/>
</dbReference>
<dbReference type="Proteomes" id="UP000311605">
    <property type="component" value="Unassembled WGS sequence"/>
</dbReference>
<dbReference type="PROSITE" id="PS51257">
    <property type="entry name" value="PROKAR_LIPOPROTEIN"/>
    <property type="match status" value="1"/>
</dbReference>
<dbReference type="EMBL" id="VDMN01000002">
    <property type="protein sequence ID" value="TNM63531.1"/>
    <property type="molecule type" value="Genomic_DNA"/>
</dbReference>
<comment type="caution">
    <text evidence="1">The sequence shown here is derived from an EMBL/GenBank/DDBJ whole genome shotgun (WGS) entry which is preliminary data.</text>
</comment>
<keyword evidence="2" id="KW-1185">Reference proteome</keyword>
<dbReference type="AlphaFoldDB" id="A0A5C4XKT9"/>
<protein>
    <recommendedName>
        <fullName evidence="3">Lipoprotein</fullName>
    </recommendedName>
</protein>
<sequence length="96" mass="11176">MKTNRMTQTNKAAFSVGGAVLVALTFAGCTTDGKERYEERHRCFDSGSPNHDSCMYMQQVSRDREQLMNMERARINSEQARNNLEMLREIRRRRGE</sequence>
<name>A0A5C4XKT9_9HYPH</name>
<evidence type="ECO:0000313" key="2">
    <source>
        <dbReference type="Proteomes" id="UP000311605"/>
    </source>
</evidence>
<proteinExistence type="predicted"/>